<dbReference type="OrthoDB" id="214902at2"/>
<gene>
    <name evidence="2" type="ORF">SAMN04488498_105240</name>
</gene>
<dbReference type="RefSeq" id="WP_149760257.1">
    <property type="nucleotide sequence ID" value="NZ_BSPE01000056.1"/>
</dbReference>
<name>A0A1I3YZD6_9HYPH</name>
<reference evidence="2 3" key="1">
    <citation type="submission" date="2016-10" db="EMBL/GenBank/DDBJ databases">
        <authorList>
            <person name="Varghese N."/>
            <person name="Submissions S."/>
        </authorList>
    </citation>
    <scope>NUCLEOTIDE SEQUENCE [LARGE SCALE GENOMIC DNA]</scope>
    <source>
        <strain evidence="2 3">DSM 21822</strain>
    </source>
</reference>
<proteinExistence type="predicted"/>
<protein>
    <submittedName>
        <fullName evidence="2">TfoX N-terminal domain-containing protein</fullName>
    </submittedName>
</protein>
<dbReference type="EMBL" id="FOSL01000005">
    <property type="protein sequence ID" value="SFK36611.1"/>
    <property type="molecule type" value="Genomic_DNA"/>
</dbReference>
<dbReference type="Gene3D" id="3.30.1460.30">
    <property type="entry name" value="YgaC/TfoX-N like chaperone"/>
    <property type="match status" value="1"/>
</dbReference>
<dbReference type="SUPFAM" id="SSF159894">
    <property type="entry name" value="YgaC/TfoX-N like"/>
    <property type="match status" value="1"/>
</dbReference>
<evidence type="ECO:0000259" key="1">
    <source>
        <dbReference type="Pfam" id="PF04993"/>
    </source>
</evidence>
<feature type="domain" description="TfoX N-terminal" evidence="1">
    <location>
        <begin position="19"/>
        <end position="97"/>
    </location>
</feature>
<dbReference type="Pfam" id="PF04993">
    <property type="entry name" value="TfoX_N"/>
    <property type="match status" value="1"/>
</dbReference>
<dbReference type="InterPro" id="IPR007076">
    <property type="entry name" value="TfoX_N"/>
</dbReference>
<evidence type="ECO:0000313" key="2">
    <source>
        <dbReference type="EMBL" id="SFK36611.1"/>
    </source>
</evidence>
<dbReference type="AlphaFoldDB" id="A0A1I3YZD6"/>
<dbReference type="Proteomes" id="UP000323300">
    <property type="component" value="Unassembled WGS sequence"/>
</dbReference>
<organism evidence="2 3">
    <name type="scientific">Neomesorhizobium albiziae</name>
    <dbReference type="NCBI Taxonomy" id="335020"/>
    <lineage>
        <taxon>Bacteria</taxon>
        <taxon>Pseudomonadati</taxon>
        <taxon>Pseudomonadota</taxon>
        <taxon>Alphaproteobacteria</taxon>
        <taxon>Hyphomicrobiales</taxon>
        <taxon>Phyllobacteriaceae</taxon>
        <taxon>Neomesorhizobium</taxon>
    </lineage>
</organism>
<sequence length="110" mass="11986">MTDDLPDRIRAEIGDDPNIGEIRMFGGICFMLNGNMLVGTMKDGKLLARVGDEQEAAALTKPGAARMNFTGRDMKGFVLVGPEALDDKALREWIAMASTYVGPMPPKKKK</sequence>
<evidence type="ECO:0000313" key="3">
    <source>
        <dbReference type="Proteomes" id="UP000323300"/>
    </source>
</evidence>
<keyword evidence="3" id="KW-1185">Reference proteome</keyword>
<accession>A0A1I3YZD6</accession>